<evidence type="ECO:0000313" key="4">
    <source>
        <dbReference type="Proteomes" id="UP000253782"/>
    </source>
</evidence>
<dbReference type="Gene3D" id="2.40.128.150">
    <property type="entry name" value="Cysteine proteinases"/>
    <property type="match status" value="1"/>
</dbReference>
<organism evidence="3 4">
    <name type="scientific">Dyella tabacisoli</name>
    <dbReference type="NCBI Taxonomy" id="2282381"/>
    <lineage>
        <taxon>Bacteria</taxon>
        <taxon>Pseudomonadati</taxon>
        <taxon>Pseudomonadota</taxon>
        <taxon>Gammaproteobacteria</taxon>
        <taxon>Lysobacterales</taxon>
        <taxon>Rhodanobacteraceae</taxon>
        <taxon>Dyella</taxon>
    </lineage>
</organism>
<dbReference type="Gene3D" id="3.30.2140.10">
    <property type="entry name" value="Arylamine N-acetyltransferase"/>
    <property type="match status" value="1"/>
</dbReference>
<evidence type="ECO:0000256" key="1">
    <source>
        <dbReference type="ARBA" id="ARBA00006547"/>
    </source>
</evidence>
<dbReference type="InterPro" id="IPR001447">
    <property type="entry name" value="Arylamine_N-AcTrfase"/>
</dbReference>
<dbReference type="Pfam" id="PF00797">
    <property type="entry name" value="Acetyltransf_2"/>
    <property type="match status" value="1"/>
</dbReference>
<dbReference type="SUPFAM" id="SSF54001">
    <property type="entry name" value="Cysteine proteinases"/>
    <property type="match status" value="1"/>
</dbReference>
<dbReference type="Proteomes" id="UP000253782">
    <property type="component" value="Unassembled WGS sequence"/>
</dbReference>
<dbReference type="RefSeq" id="WP_114844381.1">
    <property type="nucleotide sequence ID" value="NZ_JBHSPE010000001.1"/>
</dbReference>
<name>A0A369UQX5_9GAMM</name>
<dbReference type="PANTHER" id="PTHR11786">
    <property type="entry name" value="N-HYDROXYARYLAMINE O-ACETYLTRANSFERASE"/>
    <property type="match status" value="1"/>
</dbReference>
<evidence type="ECO:0000256" key="2">
    <source>
        <dbReference type="RuleBase" id="RU003452"/>
    </source>
</evidence>
<accession>A0A369UQX5</accession>
<dbReference type="PRINTS" id="PR01543">
    <property type="entry name" value="ANATRNSFRASE"/>
</dbReference>
<proteinExistence type="inferred from homology"/>
<evidence type="ECO:0000313" key="3">
    <source>
        <dbReference type="EMBL" id="RDD82867.1"/>
    </source>
</evidence>
<dbReference type="OrthoDB" id="7181050at2"/>
<keyword evidence="4" id="KW-1185">Reference proteome</keyword>
<comment type="similarity">
    <text evidence="1 2">Belongs to the arylamine N-acetyltransferase family.</text>
</comment>
<dbReference type="PANTHER" id="PTHR11786:SF0">
    <property type="entry name" value="ARYLAMINE N-ACETYLTRANSFERASE 4-RELATED"/>
    <property type="match status" value="1"/>
</dbReference>
<keyword evidence="3" id="KW-0808">Transferase</keyword>
<comment type="caution">
    <text evidence="3">The sequence shown here is derived from an EMBL/GenBank/DDBJ whole genome shotgun (WGS) entry which is preliminary data.</text>
</comment>
<reference evidence="3 4" key="1">
    <citation type="submission" date="2018-07" db="EMBL/GenBank/DDBJ databases">
        <title>Dyella tabacisoli L4-6T, whole genome shotgun sequence.</title>
        <authorList>
            <person name="Zhou X.-K."/>
            <person name="Li W.-J."/>
            <person name="Duan Y.-Q."/>
        </authorList>
    </citation>
    <scope>NUCLEOTIDE SEQUENCE [LARGE SCALE GENOMIC DNA]</scope>
    <source>
        <strain evidence="3 4">L4-6</strain>
    </source>
</reference>
<sequence>MLTETQVSQYLARIGFDGSVVANLDTLRALHKAHMHHVPFENLSIHIGEAISLDLDDVFHKLVVQRRGGFCYELNSLFHALLCTLGFKVKILSGQVFNGETYSAPFSHLLLLLDIAGQQLIADVGYGDSFTEGLPLDGTPMERLGTWHKVERQGETFTLMQDKGAEGYKAQYRFTLATYDIDAFKDRCHFQQSSPDSPFTQRSICTIATDDGRNSISSNRFIQTVRGVRSERTIEHAPELKQLLLEYFGIRLADDAPLDNLLALAGVFRRL</sequence>
<protein>
    <submittedName>
        <fullName evidence="3">Arylamine N-acetyltransferase</fullName>
    </submittedName>
</protein>
<dbReference type="EMBL" id="QQAH01000003">
    <property type="protein sequence ID" value="RDD82867.1"/>
    <property type="molecule type" value="Genomic_DNA"/>
</dbReference>
<dbReference type="GO" id="GO:0016407">
    <property type="term" value="F:acetyltransferase activity"/>
    <property type="evidence" value="ECO:0007669"/>
    <property type="project" value="InterPro"/>
</dbReference>
<dbReference type="InterPro" id="IPR038765">
    <property type="entry name" value="Papain-like_cys_pep_sf"/>
</dbReference>
<dbReference type="AlphaFoldDB" id="A0A369UQX5"/>
<gene>
    <name evidence="3" type="ORF">DVJ77_04960</name>
</gene>